<name>A0A1F4VFF0_UNCKA</name>
<dbReference type="AlphaFoldDB" id="A0A1F4VFF0"/>
<gene>
    <name evidence="2" type="ORF">A2797_01160</name>
</gene>
<evidence type="ECO:0000313" key="3">
    <source>
        <dbReference type="Proteomes" id="UP000179005"/>
    </source>
</evidence>
<dbReference type="Proteomes" id="UP000179005">
    <property type="component" value="Unassembled WGS sequence"/>
</dbReference>
<reference evidence="2 3" key="1">
    <citation type="journal article" date="2016" name="Nat. Commun.">
        <title>Thousands of microbial genomes shed light on interconnected biogeochemical processes in an aquifer system.</title>
        <authorList>
            <person name="Anantharaman K."/>
            <person name="Brown C.T."/>
            <person name="Hug L.A."/>
            <person name="Sharon I."/>
            <person name="Castelle C.J."/>
            <person name="Probst A.J."/>
            <person name="Thomas B.C."/>
            <person name="Singh A."/>
            <person name="Wilkins M.J."/>
            <person name="Karaoz U."/>
            <person name="Brodie E.L."/>
            <person name="Williams K.H."/>
            <person name="Hubbard S.S."/>
            <person name="Banfield J.F."/>
        </authorList>
    </citation>
    <scope>NUCLEOTIDE SEQUENCE [LARGE SCALE GENOMIC DNA]</scope>
</reference>
<dbReference type="InterPro" id="IPR050922">
    <property type="entry name" value="LytR/CpsA/Psr_CW_biosynth"/>
</dbReference>
<dbReference type="Pfam" id="PF13399">
    <property type="entry name" value="LytR_C"/>
    <property type="match status" value="1"/>
</dbReference>
<proteinExistence type="predicted"/>
<dbReference type="EMBL" id="MEVC01000008">
    <property type="protein sequence ID" value="OGC55658.1"/>
    <property type="molecule type" value="Genomic_DNA"/>
</dbReference>
<dbReference type="InterPro" id="IPR027381">
    <property type="entry name" value="LytR/CpsA/Psr_C"/>
</dbReference>
<sequence length="332" mass="37474">MARSMPKRYRSSRARSHSSWRSLRLEYKLKKIFRRVSLALIVVFAVFLTLGAIYIWNFFAEPFASASSTFQKAGSWDGETTFNLLWLQAQDSSVLAFNPTQNSFTVVNLPVESKSVSDSEDGLQAAALEASRLLGTPIDGYVLVGEQGLEDLRQIFPMAREIKDYFSLSSVLRLPGVWQVAREHFQTSLDFAEIFRVLWYLAQVRSDKIDLVNLSPELLEDTALLDRKLAPFLRDEKLFLEHLRVQVLNGSGKPGLAFQAARLIKNLGGEVIRADNFERQDLIRGYLLLDSSGSYTARRLSQIFGVFDSRPPRTGSESRADITLVLGIENAR</sequence>
<dbReference type="Gene3D" id="3.30.70.2390">
    <property type="match status" value="1"/>
</dbReference>
<dbReference type="STRING" id="1802619.A2797_01160"/>
<dbReference type="PANTHER" id="PTHR33392">
    <property type="entry name" value="POLYISOPRENYL-TEICHOIC ACID--PEPTIDOGLYCAN TEICHOIC ACID TRANSFERASE TAGU"/>
    <property type="match status" value="1"/>
</dbReference>
<protein>
    <recommendedName>
        <fullName evidence="1">LytR/CpsA/Psr regulator C-terminal domain-containing protein</fullName>
    </recommendedName>
</protein>
<dbReference type="PANTHER" id="PTHR33392:SF6">
    <property type="entry name" value="POLYISOPRENYL-TEICHOIC ACID--PEPTIDOGLYCAN TEICHOIC ACID TRANSFERASE TAGU"/>
    <property type="match status" value="1"/>
</dbReference>
<comment type="caution">
    <text evidence="2">The sequence shown here is derived from an EMBL/GenBank/DDBJ whole genome shotgun (WGS) entry which is preliminary data.</text>
</comment>
<evidence type="ECO:0000259" key="1">
    <source>
        <dbReference type="Pfam" id="PF13399"/>
    </source>
</evidence>
<evidence type="ECO:0000313" key="2">
    <source>
        <dbReference type="EMBL" id="OGC55658.1"/>
    </source>
</evidence>
<feature type="domain" description="LytR/CpsA/Psr regulator C-terminal" evidence="1">
    <location>
        <begin position="243"/>
        <end position="327"/>
    </location>
</feature>
<organism evidence="2 3">
    <name type="scientific">candidate division WWE3 bacterium RIFCSPHIGHO2_01_FULL_48_15</name>
    <dbReference type="NCBI Taxonomy" id="1802619"/>
    <lineage>
        <taxon>Bacteria</taxon>
        <taxon>Katanobacteria</taxon>
    </lineage>
</organism>
<accession>A0A1F4VFF0</accession>